<proteinExistence type="predicted"/>
<name>A0ABP7IY71_9ACTN</name>
<dbReference type="InterPro" id="IPR044878">
    <property type="entry name" value="UbiA_sf"/>
</dbReference>
<dbReference type="InterPro" id="IPR000537">
    <property type="entry name" value="UbiA_prenyltransferase"/>
</dbReference>
<keyword evidence="3 5" id="KW-1133">Transmembrane helix</keyword>
<evidence type="ECO:0000256" key="3">
    <source>
        <dbReference type="ARBA" id="ARBA00022989"/>
    </source>
</evidence>
<dbReference type="Proteomes" id="UP001500888">
    <property type="component" value="Unassembled WGS sequence"/>
</dbReference>
<dbReference type="Gene3D" id="1.10.357.140">
    <property type="entry name" value="UbiA prenyltransferase"/>
    <property type="match status" value="1"/>
</dbReference>
<comment type="caution">
    <text evidence="6">The sequence shown here is derived from an EMBL/GenBank/DDBJ whole genome shotgun (WGS) entry which is preliminary data.</text>
</comment>
<comment type="subcellular location">
    <subcellularLocation>
        <location evidence="1">Membrane</location>
        <topology evidence="1">Multi-pass membrane protein</topology>
    </subcellularLocation>
</comment>
<keyword evidence="7" id="KW-1185">Reference proteome</keyword>
<keyword evidence="4 5" id="KW-0472">Membrane</keyword>
<feature type="transmembrane region" description="Helical" evidence="5">
    <location>
        <begin position="34"/>
        <end position="53"/>
    </location>
</feature>
<accession>A0ABP7IY71</accession>
<protein>
    <submittedName>
        <fullName evidence="6">UbiA family prenyltransferase</fullName>
    </submittedName>
</protein>
<feature type="transmembrane region" description="Helical" evidence="5">
    <location>
        <begin position="233"/>
        <end position="251"/>
    </location>
</feature>
<organism evidence="6 7">
    <name type="scientific">Sphaerisporangium flaviroseum</name>
    <dbReference type="NCBI Taxonomy" id="509199"/>
    <lineage>
        <taxon>Bacteria</taxon>
        <taxon>Bacillati</taxon>
        <taxon>Actinomycetota</taxon>
        <taxon>Actinomycetes</taxon>
        <taxon>Streptosporangiales</taxon>
        <taxon>Streptosporangiaceae</taxon>
        <taxon>Sphaerisporangium</taxon>
    </lineage>
</organism>
<dbReference type="PANTHER" id="PTHR42723">
    <property type="entry name" value="CHLOROPHYLL SYNTHASE"/>
    <property type="match status" value="1"/>
</dbReference>
<feature type="transmembrane region" description="Helical" evidence="5">
    <location>
        <begin position="65"/>
        <end position="82"/>
    </location>
</feature>
<feature type="transmembrane region" description="Helical" evidence="5">
    <location>
        <begin position="128"/>
        <end position="143"/>
    </location>
</feature>
<dbReference type="PANTHER" id="PTHR42723:SF1">
    <property type="entry name" value="CHLOROPHYLL SYNTHASE, CHLOROPLASTIC"/>
    <property type="match status" value="1"/>
</dbReference>
<dbReference type="Pfam" id="PF01040">
    <property type="entry name" value="UbiA"/>
    <property type="match status" value="1"/>
</dbReference>
<keyword evidence="2 5" id="KW-0812">Transmembrane</keyword>
<dbReference type="InterPro" id="IPR050475">
    <property type="entry name" value="Prenyltransferase_related"/>
</dbReference>
<feature type="transmembrane region" description="Helical" evidence="5">
    <location>
        <begin position="181"/>
        <end position="203"/>
    </location>
</feature>
<feature type="transmembrane region" description="Helical" evidence="5">
    <location>
        <begin position="103"/>
        <end position="122"/>
    </location>
</feature>
<sequence length="316" mass="32996">MASPWTTRQATGTFVLRSGIQVLRLCVIEARPSVLSVSTLRFLTGAVLALPVAATPEPAKVAQGAMAWVLSIFAIYLFNGVTDVTEDRINGSRRPIARGDLDPGIAVGVAAIAAGLSLAVTLRLPGPLTWMVAFNLVLGYLYSGPPFNLKSRSGCTILVLCASSLLSYWGGFTVATGGTGASTPLGLIVFAVAATYWMAVVGVPAKDLSDIAGDAAAGRRTIGVTRGERTSRYIMSIAALTLVVVFTGITMYFGLPLIGACLAMAVGAAAVIGAGRKASAEAGRCQQRRPYRAFMATQHLVHITELISNVSPHMLL</sequence>
<gene>
    <name evidence="6" type="ORF">GCM10022226_57620</name>
</gene>
<feature type="transmembrane region" description="Helical" evidence="5">
    <location>
        <begin position="257"/>
        <end position="274"/>
    </location>
</feature>
<reference evidence="7" key="1">
    <citation type="journal article" date="2019" name="Int. J. Syst. Evol. Microbiol.">
        <title>The Global Catalogue of Microorganisms (GCM) 10K type strain sequencing project: providing services to taxonomists for standard genome sequencing and annotation.</title>
        <authorList>
            <consortium name="The Broad Institute Genomics Platform"/>
            <consortium name="The Broad Institute Genome Sequencing Center for Infectious Disease"/>
            <person name="Wu L."/>
            <person name="Ma J."/>
        </authorList>
    </citation>
    <scope>NUCLEOTIDE SEQUENCE [LARGE SCALE GENOMIC DNA]</scope>
    <source>
        <strain evidence="7">JCM 16908</strain>
    </source>
</reference>
<evidence type="ECO:0000256" key="2">
    <source>
        <dbReference type="ARBA" id="ARBA00022692"/>
    </source>
</evidence>
<evidence type="ECO:0000256" key="4">
    <source>
        <dbReference type="ARBA" id="ARBA00023136"/>
    </source>
</evidence>
<feature type="transmembrane region" description="Helical" evidence="5">
    <location>
        <begin position="155"/>
        <end position="175"/>
    </location>
</feature>
<dbReference type="RefSeq" id="WP_344946995.1">
    <property type="nucleotide sequence ID" value="NZ_BAAAZR010000028.1"/>
</dbReference>
<evidence type="ECO:0000313" key="6">
    <source>
        <dbReference type="EMBL" id="GAA3829257.1"/>
    </source>
</evidence>
<dbReference type="CDD" id="cd13956">
    <property type="entry name" value="PT_UbiA"/>
    <property type="match status" value="1"/>
</dbReference>
<evidence type="ECO:0000313" key="7">
    <source>
        <dbReference type="Proteomes" id="UP001500888"/>
    </source>
</evidence>
<dbReference type="EMBL" id="BAAAZR010000028">
    <property type="protein sequence ID" value="GAA3829257.1"/>
    <property type="molecule type" value="Genomic_DNA"/>
</dbReference>
<evidence type="ECO:0000256" key="1">
    <source>
        <dbReference type="ARBA" id="ARBA00004141"/>
    </source>
</evidence>
<evidence type="ECO:0000256" key="5">
    <source>
        <dbReference type="SAM" id="Phobius"/>
    </source>
</evidence>